<dbReference type="PATRIC" id="fig|1423750.3.peg.1549"/>
<evidence type="ECO:0000313" key="6">
    <source>
        <dbReference type="EMBL" id="KRM05796.1"/>
    </source>
</evidence>
<evidence type="ECO:0000313" key="7">
    <source>
        <dbReference type="Proteomes" id="UP000051451"/>
    </source>
</evidence>
<comment type="similarity">
    <text evidence="1">Belongs to the glycosyl hydrolase 13 family.</text>
</comment>
<gene>
    <name evidence="6" type="ORF">FC89_GL001508</name>
</gene>
<evidence type="ECO:0000256" key="1">
    <source>
        <dbReference type="ARBA" id="ARBA00008061"/>
    </source>
</evidence>
<feature type="domain" description="Glycosyl hydrolase family 13 catalytic" evidence="5">
    <location>
        <begin position="12"/>
        <end position="415"/>
    </location>
</feature>
<dbReference type="RefSeq" id="WP_235804407.1">
    <property type="nucleotide sequence ID" value="NZ_AZGB01000018.1"/>
</dbReference>
<sequence length="557" mass="64870">MESELGKKIIYQIYPRSFYDSDHDGIGDLRGIIAKVPYLKKLHIDMIWFNPFFVSPQKDNGYDIADYYQIDSRFGTMADFEELVAELHKNKIDVMLDMVFNHCSTRHPWFQKALAGDKYYQRFFYLRSAKPDGSLPTNWQSKFGGPAWSRFGHTDKYYLHLYAPAQADLDWHNPAVRQEAAKIVNFWRKKGVKGFRFDVFNVTGKAEQLVDSTDRNTEKQLYTDTPVVHRYLRELNHNSFGQDPTIVTVGEMSSTTVENSIKYTQPKNHELSMIFTFHHLKVDYRQGNKWDSVPFDFLQLKKLLFEWQTALDQAQGWNALFWNNHDQPRALNRFGDPIHYREKSAEVLATAIQLLRGTPFIYQGEEIGMTDPNYQQITDYEDIETINAYHELLAAGRTPTQAFNAVKQKSRDNSRTPMQWTDDKFAGFSTVKPWLLPTNQATINVADELKNGEIFTYYQRLFKLRKTEKLVYQGHIKPLWQDHPQVMGYLRYLDQQQLLVITNFYGQATTINLPAAFAAAKSQILLSNYQRQQLPTNKLTLAPFEALVLKLNSSSFF</sequence>
<protein>
    <recommendedName>
        <fullName evidence="4">Alpha,alpha-phosphotrehalase</fullName>
        <ecNumber evidence="4">3.2.1.93</ecNumber>
    </recommendedName>
</protein>
<evidence type="ECO:0000256" key="4">
    <source>
        <dbReference type="NCBIfam" id="TIGR02403"/>
    </source>
</evidence>
<dbReference type="SUPFAM" id="SSF51445">
    <property type="entry name" value="(Trans)glycosidases"/>
    <property type="match status" value="1"/>
</dbReference>
<comment type="caution">
    <text evidence="6">The sequence shown here is derived from an EMBL/GenBank/DDBJ whole genome shotgun (WGS) entry which is preliminary data.</text>
</comment>
<dbReference type="Gene3D" id="3.90.400.10">
    <property type="entry name" value="Oligo-1,6-glucosidase, Domain 2"/>
    <property type="match status" value="1"/>
</dbReference>
<dbReference type="GO" id="GO:0008788">
    <property type="term" value="F:alpha,alpha-phosphotrehalase activity"/>
    <property type="evidence" value="ECO:0007669"/>
    <property type="project" value="UniProtKB-UniRule"/>
</dbReference>
<evidence type="ECO:0000256" key="3">
    <source>
        <dbReference type="ARBA" id="ARBA00023295"/>
    </source>
</evidence>
<dbReference type="Proteomes" id="UP000051451">
    <property type="component" value="Unassembled WGS sequence"/>
</dbReference>
<dbReference type="CDD" id="cd11333">
    <property type="entry name" value="AmyAc_SI_OligoGlu_DGase"/>
    <property type="match status" value="1"/>
</dbReference>
<dbReference type="FunFam" id="2.60.40.1180:FF:000007">
    <property type="entry name" value="Sucrose isomerase"/>
    <property type="match status" value="1"/>
</dbReference>
<dbReference type="SMART" id="SM00642">
    <property type="entry name" value="Aamy"/>
    <property type="match status" value="1"/>
</dbReference>
<evidence type="ECO:0000256" key="2">
    <source>
        <dbReference type="ARBA" id="ARBA00022801"/>
    </source>
</evidence>
<dbReference type="SUPFAM" id="SSF51011">
    <property type="entry name" value="Glycosyl hydrolase domain"/>
    <property type="match status" value="1"/>
</dbReference>
<dbReference type="Gene3D" id="3.20.20.80">
    <property type="entry name" value="Glycosidases"/>
    <property type="match status" value="1"/>
</dbReference>
<dbReference type="EMBL" id="AZGB01000018">
    <property type="protein sequence ID" value="KRM05796.1"/>
    <property type="molecule type" value="Genomic_DNA"/>
</dbReference>
<dbReference type="GeneID" id="98319508"/>
<dbReference type="EC" id="3.2.1.93" evidence="4"/>
<dbReference type="PANTHER" id="PTHR10357">
    <property type="entry name" value="ALPHA-AMYLASE FAMILY MEMBER"/>
    <property type="match status" value="1"/>
</dbReference>
<dbReference type="InterPro" id="IPR006047">
    <property type="entry name" value="GH13_cat_dom"/>
</dbReference>
<dbReference type="Gene3D" id="2.60.40.1180">
    <property type="entry name" value="Golgi alpha-mannosidase II"/>
    <property type="match status" value="1"/>
</dbReference>
<dbReference type="InterPro" id="IPR056300">
    <property type="entry name" value="SusG-like_C"/>
</dbReference>
<keyword evidence="7" id="KW-1185">Reference proteome</keyword>
<dbReference type="NCBIfam" id="TIGR02403">
    <property type="entry name" value="trehalose_treC"/>
    <property type="match status" value="1"/>
</dbReference>
<keyword evidence="2 6" id="KW-0378">Hydrolase</keyword>
<reference evidence="6 7" key="1">
    <citation type="journal article" date="2015" name="Genome Announc.">
        <title>Expanding the biotechnology potential of lactobacilli through comparative genomics of 213 strains and associated genera.</title>
        <authorList>
            <person name="Sun Z."/>
            <person name="Harris H.M."/>
            <person name="McCann A."/>
            <person name="Guo C."/>
            <person name="Argimon S."/>
            <person name="Zhang W."/>
            <person name="Yang X."/>
            <person name="Jeffery I.B."/>
            <person name="Cooney J.C."/>
            <person name="Kagawa T.F."/>
            <person name="Liu W."/>
            <person name="Song Y."/>
            <person name="Salvetti E."/>
            <person name="Wrobel A."/>
            <person name="Rasinkangas P."/>
            <person name="Parkhill J."/>
            <person name="Rea M.C."/>
            <person name="O'Sullivan O."/>
            <person name="Ritari J."/>
            <person name="Douillard F.P."/>
            <person name="Paul Ross R."/>
            <person name="Yang R."/>
            <person name="Briner A.E."/>
            <person name="Felis G.E."/>
            <person name="de Vos W.M."/>
            <person name="Barrangou R."/>
            <person name="Klaenhammer T.R."/>
            <person name="Caufield P.W."/>
            <person name="Cui Y."/>
            <person name="Zhang H."/>
            <person name="O'Toole P.W."/>
        </authorList>
    </citation>
    <scope>NUCLEOTIDE SEQUENCE [LARGE SCALE GENOMIC DNA]</scope>
    <source>
        <strain evidence="6 7">DSM 18630</strain>
    </source>
</reference>
<dbReference type="PANTHER" id="PTHR10357:SF217">
    <property type="entry name" value="TREHALOSE-6-PHOSPHATE HYDROLASE"/>
    <property type="match status" value="1"/>
</dbReference>
<dbReference type="GO" id="GO:0005737">
    <property type="term" value="C:cytoplasm"/>
    <property type="evidence" value="ECO:0007669"/>
    <property type="project" value="UniProtKB-UniRule"/>
</dbReference>
<keyword evidence="3" id="KW-0326">Glycosidase</keyword>
<evidence type="ECO:0000259" key="5">
    <source>
        <dbReference type="SMART" id="SM00642"/>
    </source>
</evidence>
<dbReference type="GO" id="GO:0005993">
    <property type="term" value="P:trehalose catabolic process"/>
    <property type="evidence" value="ECO:0007669"/>
    <property type="project" value="InterPro"/>
</dbReference>
<organism evidence="6 7">
    <name type="scientific">Liquorilactobacillus ghanensis DSM 18630</name>
    <dbReference type="NCBI Taxonomy" id="1423750"/>
    <lineage>
        <taxon>Bacteria</taxon>
        <taxon>Bacillati</taxon>
        <taxon>Bacillota</taxon>
        <taxon>Bacilli</taxon>
        <taxon>Lactobacillales</taxon>
        <taxon>Lactobacillaceae</taxon>
        <taxon>Liquorilactobacillus</taxon>
    </lineage>
</organism>
<dbReference type="InterPro" id="IPR012769">
    <property type="entry name" value="Trehalose_TreC"/>
</dbReference>
<dbReference type="Pfam" id="PF00128">
    <property type="entry name" value="Alpha-amylase"/>
    <property type="match status" value="1"/>
</dbReference>
<dbReference type="NCBIfam" id="NF008183">
    <property type="entry name" value="PRK10933.1"/>
    <property type="match status" value="1"/>
</dbReference>
<dbReference type="STRING" id="1423750.FC89_GL001508"/>
<dbReference type="FunFam" id="3.20.20.80:FF:000064">
    <property type="entry name" value="Oligo-1,6-glucosidase"/>
    <property type="match status" value="1"/>
</dbReference>
<dbReference type="InterPro" id="IPR013780">
    <property type="entry name" value="Glyco_hydro_b"/>
</dbReference>
<proteinExistence type="inferred from homology"/>
<dbReference type="InterPro" id="IPR045857">
    <property type="entry name" value="O16G_dom_2"/>
</dbReference>
<dbReference type="GO" id="GO:0004556">
    <property type="term" value="F:alpha-amylase activity"/>
    <property type="evidence" value="ECO:0007669"/>
    <property type="project" value="TreeGrafter"/>
</dbReference>
<dbReference type="InterPro" id="IPR017853">
    <property type="entry name" value="GH"/>
</dbReference>
<dbReference type="Pfam" id="PF23915">
    <property type="entry name" value="SusG_C"/>
    <property type="match status" value="1"/>
</dbReference>
<name>A0A0R1VR45_9LACO</name>
<dbReference type="AlphaFoldDB" id="A0A0R1VR45"/>
<accession>A0A0R1VR45</accession>